<dbReference type="InterPro" id="IPR041578">
    <property type="entry name" value="PIN_8"/>
</dbReference>
<feature type="domain" description="PIN like" evidence="1">
    <location>
        <begin position="24"/>
        <end position="246"/>
    </location>
</feature>
<reference evidence="2 3" key="1">
    <citation type="submission" date="2019-07" db="EMBL/GenBank/DDBJ databases">
        <title>Whole genome shotgun sequence of Chryseobacterium lathyri NBRC 105250.</title>
        <authorList>
            <person name="Hosoyama A."/>
            <person name="Uohara A."/>
            <person name="Ohji S."/>
            <person name="Ichikawa N."/>
        </authorList>
    </citation>
    <scope>NUCLEOTIDE SEQUENCE [LARGE SCALE GENOMIC DNA]</scope>
    <source>
        <strain evidence="2 3">NBRC 105250</strain>
    </source>
</reference>
<accession>A0A511YCJ4</accession>
<evidence type="ECO:0000259" key="1">
    <source>
        <dbReference type="Pfam" id="PF18476"/>
    </source>
</evidence>
<organism evidence="2 3">
    <name type="scientific">Chryseobacterium lathyri</name>
    <dbReference type="NCBI Taxonomy" id="395933"/>
    <lineage>
        <taxon>Bacteria</taxon>
        <taxon>Pseudomonadati</taxon>
        <taxon>Bacteroidota</taxon>
        <taxon>Flavobacteriia</taxon>
        <taxon>Flavobacteriales</taxon>
        <taxon>Weeksellaceae</taxon>
        <taxon>Chryseobacterium group</taxon>
        <taxon>Chryseobacterium</taxon>
    </lineage>
</organism>
<evidence type="ECO:0000313" key="2">
    <source>
        <dbReference type="EMBL" id="GEN72916.1"/>
    </source>
</evidence>
<gene>
    <name evidence="2" type="ORF">CLA01_29880</name>
</gene>
<dbReference type="Pfam" id="PF18476">
    <property type="entry name" value="PIN_8"/>
    <property type="match status" value="1"/>
</dbReference>
<comment type="caution">
    <text evidence="2">The sequence shown here is derived from an EMBL/GenBank/DDBJ whole genome shotgun (WGS) entry which is preliminary data.</text>
</comment>
<proteinExistence type="predicted"/>
<protein>
    <recommendedName>
        <fullName evidence="1">PIN like domain-containing protein</fullName>
    </recommendedName>
</protein>
<dbReference type="RefSeq" id="WP_111955317.1">
    <property type="nucleotide sequence ID" value="NZ_BJYI01000011.1"/>
</dbReference>
<evidence type="ECO:0000313" key="3">
    <source>
        <dbReference type="Proteomes" id="UP000321150"/>
    </source>
</evidence>
<sequence>MKNEFIGFYNPTKEETELSWNEGIFCFDANSILNLYRYTESTRVDFLNALKSLQSRIFIPYQAAYEFHTNRLSVINGVKSTYNDVNNFYHKCFEENINNLLNQFKKHPALNLDSIKNLNDEFLSKISIELKAQKNTHPDFESDDSILYSITEIFENSIGKDSSESELSDIYKDGKIRYEKKIPPGYKDLEKKKKGERNIYGDLIIWKQLIEYTKRAKKPIIFVTDDRKEDWWTIEGGKTIRPREELIKEFYDLTDIRILIYNTDSFLHFAKERKLLPEITDKTLEEIKEIRVSDEKTNSKSELAFPQRYIKSKILRLPNKNNIERLLSEDERRKIHDLVANDIYKIINENLKSNSDKPTIE</sequence>
<dbReference type="AlphaFoldDB" id="A0A511YCJ4"/>
<dbReference type="OrthoDB" id="9182727at2"/>
<name>A0A511YCJ4_9FLAO</name>
<dbReference type="Proteomes" id="UP000321150">
    <property type="component" value="Unassembled WGS sequence"/>
</dbReference>
<dbReference type="EMBL" id="BJYI01000011">
    <property type="protein sequence ID" value="GEN72916.1"/>
    <property type="molecule type" value="Genomic_DNA"/>
</dbReference>